<keyword evidence="1" id="KW-0175">Coiled coil</keyword>
<evidence type="ECO:0000256" key="1">
    <source>
        <dbReference type="SAM" id="Coils"/>
    </source>
</evidence>
<name>A0A6C0B908_9ZZZZ</name>
<protein>
    <submittedName>
        <fullName evidence="2">Uncharacterized protein</fullName>
    </submittedName>
</protein>
<proteinExistence type="predicted"/>
<feature type="coiled-coil region" evidence="1">
    <location>
        <begin position="33"/>
        <end position="63"/>
    </location>
</feature>
<evidence type="ECO:0000313" key="2">
    <source>
        <dbReference type="EMBL" id="QHS88530.1"/>
    </source>
</evidence>
<dbReference type="AlphaFoldDB" id="A0A6C0B908"/>
<accession>A0A6C0B908</accession>
<dbReference type="EMBL" id="MN739098">
    <property type="protein sequence ID" value="QHS88530.1"/>
    <property type="molecule type" value="Genomic_DNA"/>
</dbReference>
<sequence length="141" mass="16710">MFLQKLHSKYVQRKWHFALTNGFSWGDFAVFTFTELMEMANEQKEQKEQKEKEKNKEKKLRVNTFELARQQYIEENPVPLCIGCNTFQIHSNPPADWSNADYNYCCLHCRNTEGKGHGDRCKKCLPPKKIKNTSYCLDCEY</sequence>
<reference evidence="2" key="1">
    <citation type="journal article" date="2020" name="Nature">
        <title>Giant virus diversity and host interactions through global metagenomics.</title>
        <authorList>
            <person name="Schulz F."/>
            <person name="Roux S."/>
            <person name="Paez-Espino D."/>
            <person name="Jungbluth S."/>
            <person name="Walsh D.A."/>
            <person name="Denef V.J."/>
            <person name="McMahon K.D."/>
            <person name="Konstantinidis K.T."/>
            <person name="Eloe-Fadrosh E.A."/>
            <person name="Kyrpides N.C."/>
            <person name="Woyke T."/>
        </authorList>
    </citation>
    <scope>NUCLEOTIDE SEQUENCE</scope>
    <source>
        <strain evidence="2">GVMAG-M-3300010158-55</strain>
    </source>
</reference>
<organism evidence="2">
    <name type="scientific">viral metagenome</name>
    <dbReference type="NCBI Taxonomy" id="1070528"/>
    <lineage>
        <taxon>unclassified sequences</taxon>
        <taxon>metagenomes</taxon>
        <taxon>organismal metagenomes</taxon>
    </lineage>
</organism>